<dbReference type="InterPro" id="IPR021319">
    <property type="entry name" value="DUF2921"/>
</dbReference>
<reference evidence="14" key="2">
    <citation type="submission" date="2013-04" db="UniProtKB">
        <authorList>
            <consortium name="EnsemblPlants"/>
        </authorList>
    </citation>
    <scope>IDENTIFICATION</scope>
</reference>
<evidence type="ECO:0000313" key="14">
    <source>
        <dbReference type="EnsemblPlants" id="OB01G35570.1"/>
    </source>
</evidence>
<keyword evidence="9 10" id="KW-0472">Membrane</keyword>
<comment type="subcellular location">
    <subcellularLocation>
        <location evidence="2">Endomembrane system</location>
        <topology evidence="2">Multi-pass membrane protein</topology>
    </subcellularLocation>
</comment>
<comment type="pathway">
    <text evidence="3">Protein modification; protein ubiquitination.</text>
</comment>
<feature type="transmembrane region" description="Helical" evidence="10">
    <location>
        <begin position="861"/>
        <end position="883"/>
    </location>
</feature>
<feature type="domain" description="DUF2921" evidence="13">
    <location>
        <begin position="70"/>
        <end position="186"/>
    </location>
</feature>
<evidence type="ECO:0000256" key="3">
    <source>
        <dbReference type="ARBA" id="ARBA00004906"/>
    </source>
</evidence>
<evidence type="ECO:0000256" key="7">
    <source>
        <dbReference type="ARBA" id="ARBA00022786"/>
    </source>
</evidence>
<keyword evidence="15" id="KW-1185">Reference proteome</keyword>
<dbReference type="Pfam" id="PF25333">
    <property type="entry name" value="DUF2921_N"/>
    <property type="match status" value="3"/>
</dbReference>
<organism evidence="14">
    <name type="scientific">Oryza brachyantha</name>
    <name type="common">malo sina</name>
    <dbReference type="NCBI Taxonomy" id="4533"/>
    <lineage>
        <taxon>Eukaryota</taxon>
        <taxon>Viridiplantae</taxon>
        <taxon>Streptophyta</taxon>
        <taxon>Embryophyta</taxon>
        <taxon>Tracheophyta</taxon>
        <taxon>Spermatophyta</taxon>
        <taxon>Magnoliopsida</taxon>
        <taxon>Liliopsida</taxon>
        <taxon>Poales</taxon>
        <taxon>Poaceae</taxon>
        <taxon>BOP clade</taxon>
        <taxon>Oryzoideae</taxon>
        <taxon>Oryzeae</taxon>
        <taxon>Oryzinae</taxon>
        <taxon>Oryza</taxon>
    </lineage>
</organism>
<dbReference type="EnsemblPlants" id="OB01G35570.1">
    <property type="protein sequence ID" value="OB01G35570.1"/>
    <property type="gene ID" value="OB01G35570"/>
</dbReference>
<feature type="domain" description="SWEET-like" evidence="12">
    <location>
        <begin position="601"/>
        <end position="892"/>
    </location>
</feature>
<evidence type="ECO:0000256" key="10">
    <source>
        <dbReference type="SAM" id="Phobius"/>
    </source>
</evidence>
<evidence type="ECO:0000313" key="15">
    <source>
        <dbReference type="Proteomes" id="UP000006038"/>
    </source>
</evidence>
<reference evidence="14" key="1">
    <citation type="journal article" date="2013" name="Nat. Commun.">
        <title>Whole-genome sequencing of Oryza brachyantha reveals mechanisms underlying Oryza genome evolution.</title>
        <authorList>
            <person name="Chen J."/>
            <person name="Huang Q."/>
            <person name="Gao D."/>
            <person name="Wang J."/>
            <person name="Lang Y."/>
            <person name="Liu T."/>
            <person name="Li B."/>
            <person name="Bai Z."/>
            <person name="Luis Goicoechea J."/>
            <person name="Liang C."/>
            <person name="Chen C."/>
            <person name="Zhang W."/>
            <person name="Sun S."/>
            <person name="Liao Y."/>
            <person name="Zhang X."/>
            <person name="Yang L."/>
            <person name="Song C."/>
            <person name="Wang M."/>
            <person name="Shi J."/>
            <person name="Liu G."/>
            <person name="Liu J."/>
            <person name="Zhou H."/>
            <person name="Zhou W."/>
            <person name="Yu Q."/>
            <person name="An N."/>
            <person name="Chen Y."/>
            <person name="Cai Q."/>
            <person name="Wang B."/>
            <person name="Liu B."/>
            <person name="Min J."/>
            <person name="Huang Y."/>
            <person name="Wu H."/>
            <person name="Li Z."/>
            <person name="Zhang Y."/>
            <person name="Yin Y."/>
            <person name="Song W."/>
            <person name="Jiang J."/>
            <person name="Jackson S.A."/>
            <person name="Wing R.A."/>
            <person name="Wang J."/>
            <person name="Chen M."/>
        </authorList>
    </citation>
    <scope>NUCLEOTIDE SEQUENCE [LARGE SCALE GENOMIC DNA]</scope>
    <source>
        <strain evidence="14">cv. IRGC 101232</strain>
    </source>
</reference>
<feature type="domain" description="DUF2921" evidence="13">
    <location>
        <begin position="430"/>
        <end position="586"/>
    </location>
</feature>
<keyword evidence="11" id="KW-0732">Signal</keyword>
<sequence>MARPRRPDGASARVSLLLLLLLPAATATSYSSLCSSPAKPADLVGAAGKDQSIFTDMHHLPLPSDGYFFGGSEHIPVPRSFSLFTRRLSRTTNTDTLHLVATLSLSGYRSSGRGRHGNFSSHSVSFDLEGYYSTEPASDSGVLCMVGSGSRAMEDGSGVVVVPDVVLRLRLARPPRLMRPFVTGSLAGSDFGNVTLVAYANDDGDYKYGEASSWTCPPPPDPVRSARQVLDADLSCRRLGEMLRVSYALAYAAGRASSGSPLRQRYGSMQLRELYCDENDAVRAYMVFDRTPSDGMLPGIHGSRWWRRRSGSFQVDVDEGLVAEGSWDSSRSQLCLKACRTVRSMVREVDCGIGMNLWFPAEWSIHDRSAIAGLIRNTSTKSDDGDTNNMSGTISVSSTDSFWGNHSDIKYKYTRVEDAMKHYYSRAELSMQRSGKLPGNYSYRDFAFHFYMTTQDGNGEASPVTLGSAMVDGTFMADDEFSRHAVAEMNKQRLLSVSYELDVHLYRHVNSSRNVSRKHDRWRISAEGVYDTQSGSLCMVGCRVIDGLSDCEILVTVQFATLDGELGAGSISSLRKKNHTLFFETLEIRVYGAESAMEVVEVLSRMDMERIMLVSSMTLSCVFLLLQLRHAKKNPGALPATSITMLAVLALGYMIPLVLNFEAMFVDDGGGRSNKHFVQLASGGRSLELNELALRASTMVAFVLQLRLLQLSWSARSTTALPNGSRDEQWTAERSTLWICLPLYIAGALLIWIPHIGDGHNQEPMPQIKLAIDATPPALLSDALVSYAGLIMDGFLLPQIVSNAFSGSMANAISPWFYVGGTAIRAAPHVYDGLRTTGYAQRWMSSTSYDVMVYAGPRDDLFSVVWDVVIPCGAVALAVLLFFQQRLGGGFLCCVKNRKQDGYKVVVSTLDTSA</sequence>
<accession>J3L2V1</accession>
<evidence type="ECO:0000256" key="8">
    <source>
        <dbReference type="ARBA" id="ARBA00022989"/>
    </source>
</evidence>
<evidence type="ECO:0000256" key="5">
    <source>
        <dbReference type="ARBA" id="ARBA00022679"/>
    </source>
</evidence>
<evidence type="ECO:0000256" key="4">
    <source>
        <dbReference type="ARBA" id="ARBA00012483"/>
    </source>
</evidence>
<dbReference type="EC" id="2.3.2.27" evidence="4"/>
<keyword evidence="8 10" id="KW-1133">Transmembrane helix</keyword>
<dbReference type="PANTHER" id="PTHR33389">
    <property type="entry name" value="FAMILY PROTEIN, PUTATIVE (DUF2921)-RELATED"/>
    <property type="match status" value="1"/>
</dbReference>
<dbReference type="InterPro" id="IPR057425">
    <property type="entry name" value="DUF2921_N"/>
</dbReference>
<protein>
    <recommendedName>
        <fullName evidence="4">RING-type E3 ubiquitin transferase</fullName>
        <ecNumber evidence="4">2.3.2.27</ecNumber>
    </recommendedName>
</protein>
<dbReference type="GO" id="GO:0061630">
    <property type="term" value="F:ubiquitin protein ligase activity"/>
    <property type="evidence" value="ECO:0007669"/>
    <property type="project" value="UniProtKB-EC"/>
</dbReference>
<dbReference type="KEGG" id="obr:102719919"/>
<feature type="signal peptide" evidence="11">
    <location>
        <begin position="1"/>
        <end position="27"/>
    </location>
</feature>
<feature type="domain" description="DUF2921" evidence="13">
    <location>
        <begin position="217"/>
        <end position="385"/>
    </location>
</feature>
<feature type="transmembrane region" description="Helical" evidence="10">
    <location>
        <begin position="640"/>
        <end position="659"/>
    </location>
</feature>
<dbReference type="HOGENOM" id="CLU_010568_1_0_1"/>
<evidence type="ECO:0000256" key="2">
    <source>
        <dbReference type="ARBA" id="ARBA00004127"/>
    </source>
</evidence>
<evidence type="ECO:0000256" key="9">
    <source>
        <dbReference type="ARBA" id="ARBA00023136"/>
    </source>
</evidence>
<evidence type="ECO:0000259" key="13">
    <source>
        <dbReference type="Pfam" id="PF25333"/>
    </source>
</evidence>
<dbReference type="Pfam" id="PF11145">
    <property type="entry name" value="DUF2921"/>
    <property type="match status" value="1"/>
</dbReference>
<keyword evidence="7" id="KW-0833">Ubl conjugation pathway</keyword>
<keyword evidence="6 10" id="KW-0812">Transmembrane</keyword>
<dbReference type="Gramene" id="OB01G35570.1">
    <property type="protein sequence ID" value="OB01G35570.1"/>
    <property type="gene ID" value="OB01G35570"/>
</dbReference>
<name>J3L2V1_ORYBR</name>
<keyword evidence="5" id="KW-0808">Transferase</keyword>
<dbReference type="OMA" id="YSISLHE"/>
<evidence type="ECO:0000259" key="12">
    <source>
        <dbReference type="Pfam" id="PF11145"/>
    </source>
</evidence>
<dbReference type="STRING" id="4533.J3L2V1"/>
<comment type="catalytic activity">
    <reaction evidence="1">
        <text>S-ubiquitinyl-[E2 ubiquitin-conjugating enzyme]-L-cysteine + [acceptor protein]-L-lysine = [E2 ubiquitin-conjugating enzyme]-L-cysteine + N(6)-ubiquitinyl-[acceptor protein]-L-lysine.</text>
        <dbReference type="EC" id="2.3.2.27"/>
    </reaction>
</comment>
<evidence type="ECO:0000256" key="11">
    <source>
        <dbReference type="SAM" id="SignalP"/>
    </source>
</evidence>
<feature type="transmembrane region" description="Helical" evidence="10">
    <location>
        <begin position="736"/>
        <end position="756"/>
    </location>
</feature>
<gene>
    <name evidence="14" type="primary">LOC102719919</name>
</gene>
<dbReference type="AlphaFoldDB" id="J3L2V1"/>
<dbReference type="GO" id="GO:0012505">
    <property type="term" value="C:endomembrane system"/>
    <property type="evidence" value="ECO:0007669"/>
    <property type="project" value="UniProtKB-SubCell"/>
</dbReference>
<dbReference type="PANTHER" id="PTHR33389:SF18">
    <property type="entry name" value="OS01G0677900 PROTEIN"/>
    <property type="match status" value="1"/>
</dbReference>
<feature type="chain" id="PRO_5003772201" description="RING-type E3 ubiquitin transferase" evidence="11">
    <location>
        <begin position="28"/>
        <end position="914"/>
    </location>
</feature>
<dbReference type="eggNOG" id="ENOG502QS79">
    <property type="taxonomic scope" value="Eukaryota"/>
</dbReference>
<evidence type="ECO:0000256" key="6">
    <source>
        <dbReference type="ARBA" id="ARBA00022692"/>
    </source>
</evidence>
<proteinExistence type="predicted"/>
<dbReference type="Proteomes" id="UP000006038">
    <property type="component" value="Chromosome 1"/>
</dbReference>
<dbReference type="GeneID" id="102719919"/>
<dbReference type="OrthoDB" id="607498at2759"/>
<evidence type="ECO:0000256" key="1">
    <source>
        <dbReference type="ARBA" id="ARBA00000900"/>
    </source>
</evidence>